<accession>A0ABR7YZQ6</accession>
<dbReference type="PANTHER" id="PTHR13774:SF17">
    <property type="entry name" value="PHENAZINE BIOSYNTHESIS-LIKE DOMAIN-CONTAINING PROTEIN"/>
    <property type="match status" value="1"/>
</dbReference>
<dbReference type="SUPFAM" id="SSF54506">
    <property type="entry name" value="Diaminopimelate epimerase-like"/>
    <property type="match status" value="1"/>
</dbReference>
<sequence length="276" mass="30057">MQLDFYQVDAFTDTPFTGNPAIIYCLGSWLGDGLMQRIANEHHLAETAFVVPEGAGWRIRWFTPVVEVPLCGHATLAAAHVLRVIHHADIAPMVFQSRSGELRVSEERGRLWLDMPAETLAEKGVSLGVQRALGGDIVDVLDGKNLVVVLPTEQHVLACRPDFGAIAQLPWPGVVVTARGEQHDFVSRYFAPQLGIFEDPATGSTHCALVPYWSERLNKTSLRARQCSARGGELWCRLEGERVIVGGDATLVAKGQLLTGLPWPQGGTPWPAPPSG</sequence>
<dbReference type="PIRSF" id="PIRSF016184">
    <property type="entry name" value="PhzC_PhzF"/>
    <property type="match status" value="1"/>
</dbReference>
<dbReference type="NCBIfam" id="TIGR00654">
    <property type="entry name" value="PhzF_family"/>
    <property type="match status" value="1"/>
</dbReference>
<dbReference type="Pfam" id="PF02567">
    <property type="entry name" value="PhzC-PhzF"/>
    <property type="match status" value="1"/>
</dbReference>
<comment type="caution">
    <text evidence="3">The sequence shown here is derived from an EMBL/GenBank/DDBJ whole genome shotgun (WGS) entry which is preliminary data.</text>
</comment>
<evidence type="ECO:0000313" key="3">
    <source>
        <dbReference type="EMBL" id="MBD1598695.1"/>
    </source>
</evidence>
<name>A0ABR7YZQ6_9PSED</name>
<keyword evidence="2" id="KW-0413">Isomerase</keyword>
<keyword evidence="4" id="KW-1185">Reference proteome</keyword>
<dbReference type="EMBL" id="JAAOCA010000008">
    <property type="protein sequence ID" value="MBD1598695.1"/>
    <property type="molecule type" value="Genomic_DNA"/>
</dbReference>
<dbReference type="PANTHER" id="PTHR13774">
    <property type="entry name" value="PHENAZINE BIOSYNTHESIS PROTEIN"/>
    <property type="match status" value="1"/>
</dbReference>
<dbReference type="InterPro" id="IPR003719">
    <property type="entry name" value="Phenazine_PhzF-like"/>
</dbReference>
<proteinExistence type="inferred from homology"/>
<protein>
    <submittedName>
        <fullName evidence="3">PhzF family phenazine biosynthesis protein</fullName>
    </submittedName>
</protein>
<evidence type="ECO:0000256" key="1">
    <source>
        <dbReference type="ARBA" id="ARBA00008270"/>
    </source>
</evidence>
<evidence type="ECO:0000256" key="2">
    <source>
        <dbReference type="ARBA" id="ARBA00023235"/>
    </source>
</evidence>
<gene>
    <name evidence="3" type="ORF">HAQ05_08250</name>
</gene>
<comment type="similarity">
    <text evidence="1">Belongs to the PhzF family.</text>
</comment>
<dbReference type="RefSeq" id="WP_190419272.1">
    <property type="nucleotide sequence ID" value="NZ_JAAOCA010000008.1"/>
</dbReference>
<dbReference type="Proteomes" id="UP000805841">
    <property type="component" value="Unassembled WGS sequence"/>
</dbReference>
<organism evidence="3 4">
    <name type="scientific">Pseudomonas typographi</name>
    <dbReference type="NCBI Taxonomy" id="2715964"/>
    <lineage>
        <taxon>Bacteria</taxon>
        <taxon>Pseudomonadati</taxon>
        <taxon>Pseudomonadota</taxon>
        <taxon>Gammaproteobacteria</taxon>
        <taxon>Pseudomonadales</taxon>
        <taxon>Pseudomonadaceae</taxon>
        <taxon>Pseudomonas</taxon>
    </lineage>
</organism>
<dbReference type="Gene3D" id="3.10.310.10">
    <property type="entry name" value="Diaminopimelate Epimerase, Chain A, domain 1"/>
    <property type="match status" value="2"/>
</dbReference>
<reference evidence="3 4" key="1">
    <citation type="journal article" date="2020" name="Insects">
        <title>Bacteria Belonging to Pseudomonas typographi sp. nov. from the Bark Beetle Ips typographus Have Genomic Potential to Aid in the Host Ecology.</title>
        <authorList>
            <person name="Peral-Aranega E."/>
            <person name="Saati-Santamaria Z."/>
            <person name="Kolarik M."/>
            <person name="Rivas R."/>
            <person name="Garcia-Fraile P."/>
        </authorList>
    </citation>
    <scope>NUCLEOTIDE SEQUENCE [LARGE SCALE GENOMIC DNA]</scope>
    <source>
        <strain evidence="3 4">CA3A</strain>
    </source>
</reference>
<evidence type="ECO:0000313" key="4">
    <source>
        <dbReference type="Proteomes" id="UP000805841"/>
    </source>
</evidence>